<name>A0ACC5Z1D1_9TELE</name>
<organism evidence="1 2">
    <name type="scientific">Pangasius djambal</name>
    <dbReference type="NCBI Taxonomy" id="1691987"/>
    <lineage>
        <taxon>Eukaryota</taxon>
        <taxon>Metazoa</taxon>
        <taxon>Chordata</taxon>
        <taxon>Craniata</taxon>
        <taxon>Vertebrata</taxon>
        <taxon>Euteleostomi</taxon>
        <taxon>Actinopterygii</taxon>
        <taxon>Neopterygii</taxon>
        <taxon>Teleostei</taxon>
        <taxon>Ostariophysi</taxon>
        <taxon>Siluriformes</taxon>
        <taxon>Pangasiidae</taxon>
        <taxon>Pangasius</taxon>
    </lineage>
</organism>
<protein>
    <submittedName>
        <fullName evidence="1">Uncharacterized protein</fullName>
    </submittedName>
</protein>
<sequence>VVKQYFKYFRTDKEGHYHILHVCCRWEDLRSHTVVVFQQSYHILGGNVALPPAVRHITAAPVPPAQFNPKISHSEGRELCGVGQRHSCSGARHRPQDGSQDQLD</sequence>
<reference evidence="1" key="1">
    <citation type="submission" date="2020-02" db="EMBL/GenBank/DDBJ databases">
        <title>Genome sequencing of the panga catfish, Pangasius djambal.</title>
        <authorList>
            <person name="Wen M."/>
            <person name="Zahm M."/>
            <person name="Roques C."/>
            <person name="Cabau C."/>
            <person name="Klopp C."/>
            <person name="Donnadieu C."/>
            <person name="Jouanno E."/>
            <person name="Avarre J.-C."/>
            <person name="Campet M."/>
            <person name="Ha T."/>
            <person name="Dugue R."/>
            <person name="Lampietro C."/>
            <person name="Louis A."/>
            <person name="Herpin A."/>
            <person name="Echchiki A."/>
            <person name="Berthelot C."/>
            <person name="Parey E."/>
            <person name="Roest-Crollius H."/>
            <person name="Braasch I."/>
            <person name="Postlethwait J.H."/>
            <person name="Bobe J."/>
            <person name="Montfort J."/>
            <person name="Bouchez O."/>
            <person name="Begum T."/>
            <person name="Schartl M."/>
            <person name="Gustiano R."/>
            <person name="Guiguen Y."/>
        </authorList>
    </citation>
    <scope>NUCLEOTIDE SEQUENCE</scope>
    <source>
        <strain evidence="1">Pdj_M5554</strain>
    </source>
</reference>
<feature type="non-terminal residue" evidence="1">
    <location>
        <position position="1"/>
    </location>
</feature>
<dbReference type="EMBL" id="CM040990">
    <property type="protein sequence ID" value="MCJ8741883.1"/>
    <property type="molecule type" value="Genomic_DNA"/>
</dbReference>
<gene>
    <name evidence="1" type="ORF">PDJAM_G00075860</name>
</gene>
<keyword evidence="2" id="KW-1185">Reference proteome</keyword>
<dbReference type="Proteomes" id="UP000830395">
    <property type="component" value="Chromosome 16"/>
</dbReference>
<accession>A0ACC5Z1D1</accession>
<proteinExistence type="predicted"/>
<evidence type="ECO:0000313" key="1">
    <source>
        <dbReference type="EMBL" id="MCJ8741883.1"/>
    </source>
</evidence>
<evidence type="ECO:0000313" key="2">
    <source>
        <dbReference type="Proteomes" id="UP000830395"/>
    </source>
</evidence>
<comment type="caution">
    <text evidence="1">The sequence shown here is derived from an EMBL/GenBank/DDBJ whole genome shotgun (WGS) entry which is preliminary data.</text>
</comment>